<dbReference type="GO" id="GO:0004177">
    <property type="term" value="F:aminopeptidase activity"/>
    <property type="evidence" value="ECO:0007669"/>
    <property type="project" value="UniProtKB-KW"/>
</dbReference>
<feature type="region of interest" description="Disordered" evidence="8">
    <location>
        <begin position="1"/>
        <end position="25"/>
    </location>
</feature>
<evidence type="ECO:0000256" key="3">
    <source>
        <dbReference type="ARBA" id="ARBA00022801"/>
    </source>
</evidence>
<accession>A0A1D2MM23</accession>
<dbReference type="Pfam" id="PF21646">
    <property type="entry name" value="ACTMAP-like_C"/>
    <property type="match status" value="1"/>
</dbReference>
<evidence type="ECO:0000256" key="2">
    <source>
        <dbReference type="ARBA" id="ARBA00022670"/>
    </source>
</evidence>
<feature type="compositionally biased region" description="Pro residues" evidence="8">
    <location>
        <begin position="1"/>
        <end position="17"/>
    </location>
</feature>
<gene>
    <name evidence="9" type="ORF">Ocin01_12773</name>
</gene>
<keyword evidence="1" id="KW-0031">Aminopeptidase</keyword>
<comment type="caution">
    <text evidence="9">The sequence shown here is derived from an EMBL/GenBank/DDBJ whole genome shotgun (WGS) entry which is preliminary data.</text>
</comment>
<comment type="similarity">
    <text evidence="4">Belongs to the ACTMAP family.</text>
</comment>
<dbReference type="InterPro" id="IPR040043">
    <property type="entry name" value="ACTMAP"/>
</dbReference>
<comment type="catalytic activity">
    <reaction evidence="7">
        <text>N-terminal N(alpha)-acetyl-L-cysteinyl-L-aspartyl-[protein] + H2O = N-terminal L-aspartyl-[protein] + N-acetyl-L-cysteine</text>
        <dbReference type="Rhea" id="RHEA:74579"/>
        <dbReference type="Rhea" id="RHEA-COMP:12669"/>
        <dbReference type="Rhea" id="RHEA-COMP:18395"/>
        <dbReference type="ChEBI" id="CHEBI:15377"/>
        <dbReference type="ChEBI" id="CHEBI:64720"/>
        <dbReference type="ChEBI" id="CHEBI:78236"/>
        <dbReference type="ChEBI" id="CHEBI:193599"/>
    </reaction>
    <physiologicalReaction direction="left-to-right" evidence="7">
        <dbReference type="Rhea" id="RHEA:74580"/>
    </physiologicalReaction>
</comment>
<dbReference type="EMBL" id="LJIJ01000891">
    <property type="protein sequence ID" value="ODM93901.1"/>
    <property type="molecule type" value="Genomic_DNA"/>
</dbReference>
<organism evidence="9 10">
    <name type="scientific">Orchesella cincta</name>
    <name type="common">Springtail</name>
    <name type="synonym">Podura cincta</name>
    <dbReference type="NCBI Taxonomy" id="48709"/>
    <lineage>
        <taxon>Eukaryota</taxon>
        <taxon>Metazoa</taxon>
        <taxon>Ecdysozoa</taxon>
        <taxon>Arthropoda</taxon>
        <taxon>Hexapoda</taxon>
        <taxon>Collembola</taxon>
        <taxon>Entomobryomorpha</taxon>
        <taxon>Entomobryoidea</taxon>
        <taxon>Orchesellidae</taxon>
        <taxon>Orchesellinae</taxon>
        <taxon>Orchesella</taxon>
    </lineage>
</organism>
<protein>
    <recommendedName>
        <fullName evidence="5">Actin maturation protease</fullName>
    </recommendedName>
    <alternativeName>
        <fullName evidence="6">Actin aminopeptidase ACTMAP</fullName>
    </alternativeName>
</protein>
<reference evidence="9 10" key="1">
    <citation type="journal article" date="2016" name="Genome Biol. Evol.">
        <title>Gene Family Evolution Reflects Adaptation to Soil Environmental Stressors in the Genome of the Collembolan Orchesella cincta.</title>
        <authorList>
            <person name="Faddeeva-Vakhrusheva A."/>
            <person name="Derks M.F."/>
            <person name="Anvar S.Y."/>
            <person name="Agamennone V."/>
            <person name="Suring W."/>
            <person name="Smit S."/>
            <person name="van Straalen N.M."/>
            <person name="Roelofs D."/>
        </authorList>
    </citation>
    <scope>NUCLEOTIDE SEQUENCE [LARGE SCALE GENOMIC DNA]</scope>
    <source>
        <tissue evidence="9">Mixed pool</tissue>
    </source>
</reference>
<dbReference type="AlphaFoldDB" id="A0A1D2MM23"/>
<dbReference type="STRING" id="48709.A0A1D2MM23"/>
<evidence type="ECO:0000313" key="10">
    <source>
        <dbReference type="Proteomes" id="UP000094527"/>
    </source>
</evidence>
<evidence type="ECO:0000256" key="7">
    <source>
        <dbReference type="ARBA" id="ARBA00049041"/>
    </source>
</evidence>
<sequence>MSSCSGPPPPPAPPAPALPAGVTSSSSLYLKGSSAYPLFKLQQNGNKSEIGSDCPLGHTETKDVTEEEFIKDISKLIASREGDFSLSSNQDEECKDTLLVVVLPLKKPILQNGPMCGIVALAEALQILKKGAHIDPKIILDEAITRGYSKQGEMFSIVEMQTLAEKFGNCQQSSVIDSKAMQVHCLHELINNILMGRPALIPYDADYNHSPALRKGHAAHWAVIHGLANRISSSKLGQLAENPEFKVLMSSPELTIVTPVLQCLDEDLVEMLITDSLHVIAHQGKSFRIGMWKYKDLIESNQNLKEMAPKILDNPSEYIFGDIVHGLCSKILLLK</sequence>
<dbReference type="OrthoDB" id="10038194at2759"/>
<evidence type="ECO:0000256" key="4">
    <source>
        <dbReference type="ARBA" id="ARBA00034725"/>
    </source>
</evidence>
<evidence type="ECO:0000256" key="8">
    <source>
        <dbReference type="SAM" id="MobiDB-lite"/>
    </source>
</evidence>
<dbReference type="PANTHER" id="PTHR28631:SF1">
    <property type="entry name" value="ACTIN MATURATION PROTEASE"/>
    <property type="match status" value="1"/>
</dbReference>
<dbReference type="GO" id="GO:0006508">
    <property type="term" value="P:proteolysis"/>
    <property type="evidence" value="ECO:0007669"/>
    <property type="project" value="UniProtKB-KW"/>
</dbReference>
<proteinExistence type="inferred from homology"/>
<keyword evidence="2" id="KW-0645">Protease</keyword>
<name>A0A1D2MM23_ORCCI</name>
<evidence type="ECO:0000256" key="5">
    <source>
        <dbReference type="ARBA" id="ARBA00034848"/>
    </source>
</evidence>
<keyword evidence="10" id="KW-1185">Reference proteome</keyword>
<evidence type="ECO:0000313" key="9">
    <source>
        <dbReference type="EMBL" id="ODM93901.1"/>
    </source>
</evidence>
<evidence type="ECO:0000256" key="6">
    <source>
        <dbReference type="ARBA" id="ARBA00034908"/>
    </source>
</evidence>
<dbReference type="OMA" id="ANYEPCM"/>
<keyword evidence="3" id="KW-0378">Hydrolase</keyword>
<dbReference type="PANTHER" id="PTHR28631">
    <property type="entry name" value="UPF0692 PROTEIN C19ORF54"/>
    <property type="match status" value="1"/>
</dbReference>
<evidence type="ECO:0000256" key="1">
    <source>
        <dbReference type="ARBA" id="ARBA00022438"/>
    </source>
</evidence>
<dbReference type="Proteomes" id="UP000094527">
    <property type="component" value="Unassembled WGS sequence"/>
</dbReference>